<dbReference type="InterPro" id="IPR013321">
    <property type="entry name" value="Arc_rbn_hlx_hlx"/>
</dbReference>
<comment type="caution">
    <text evidence="1">The sequence shown here is derived from an EMBL/GenBank/DDBJ whole genome shotgun (WGS) entry which is preliminary data.</text>
</comment>
<gene>
    <name evidence="1" type="ORF">CP373A1_11350</name>
</gene>
<sequence length="76" mass="8923">MSFESIDNDILKKDKKHKNNSKLFDENLIVYINEVDSSQMLEVMKRGYIEMSQINLELAEECVDEISDYETWLCGV</sequence>
<dbReference type="OrthoDB" id="1634058at2"/>
<evidence type="ECO:0008006" key="3">
    <source>
        <dbReference type="Google" id="ProtNLM"/>
    </source>
</evidence>
<dbReference type="AlphaFoldDB" id="A0A174X3Q3"/>
<name>A0A174X3Q3_9CLOT</name>
<evidence type="ECO:0000313" key="2">
    <source>
        <dbReference type="Proteomes" id="UP000092714"/>
    </source>
</evidence>
<dbReference type="GO" id="GO:0006355">
    <property type="term" value="P:regulation of DNA-templated transcription"/>
    <property type="evidence" value="ECO:0007669"/>
    <property type="project" value="InterPro"/>
</dbReference>
<dbReference type="Proteomes" id="UP000092714">
    <property type="component" value="Unassembled WGS sequence"/>
</dbReference>
<dbReference type="eggNOG" id="ENOG5030FQP">
    <property type="taxonomic scope" value="Bacteria"/>
</dbReference>
<dbReference type="GeneID" id="42777009"/>
<dbReference type="RefSeq" id="WP_027099168.1">
    <property type="nucleotide sequence ID" value="NZ_CABHIH010000002.1"/>
</dbReference>
<dbReference type="Gene3D" id="1.10.1220.10">
    <property type="entry name" value="Met repressor-like"/>
    <property type="match status" value="1"/>
</dbReference>
<keyword evidence="2" id="KW-1185">Reference proteome</keyword>
<protein>
    <recommendedName>
        <fullName evidence="3">Antitoxin</fullName>
    </recommendedName>
</protein>
<dbReference type="EMBL" id="MAPZ01000022">
    <property type="protein sequence ID" value="OBY10281.1"/>
    <property type="molecule type" value="Genomic_DNA"/>
</dbReference>
<organism evidence="1 2">
    <name type="scientific">Clostridium paraputrificum</name>
    <dbReference type="NCBI Taxonomy" id="29363"/>
    <lineage>
        <taxon>Bacteria</taxon>
        <taxon>Bacillati</taxon>
        <taxon>Bacillota</taxon>
        <taxon>Clostridia</taxon>
        <taxon>Eubacteriales</taxon>
        <taxon>Clostridiaceae</taxon>
        <taxon>Clostridium</taxon>
    </lineage>
</organism>
<accession>A0A174X3Q3</accession>
<evidence type="ECO:0000313" key="1">
    <source>
        <dbReference type="EMBL" id="OBY10281.1"/>
    </source>
</evidence>
<proteinExistence type="predicted"/>
<reference evidence="1 2" key="1">
    <citation type="submission" date="2016-06" db="EMBL/GenBank/DDBJ databases">
        <authorList>
            <person name="Kjaerup R.B."/>
            <person name="Dalgaard T.S."/>
            <person name="Juul-Madsen H.R."/>
        </authorList>
    </citation>
    <scope>NUCLEOTIDE SEQUENCE [LARGE SCALE GENOMIC DNA]</scope>
    <source>
        <strain evidence="1 2">373-A1</strain>
    </source>
</reference>